<dbReference type="GO" id="GO:0051315">
    <property type="term" value="P:attachment of mitotic spindle microtubules to kinetochore"/>
    <property type="evidence" value="ECO:0007669"/>
    <property type="project" value="TreeGrafter"/>
</dbReference>
<keyword evidence="9" id="KW-0539">Nucleus</keyword>
<comment type="similarity">
    <text evidence="3">Belongs to the NUF2 family.</text>
</comment>
<feature type="coiled-coil region" evidence="12">
    <location>
        <begin position="310"/>
        <end position="344"/>
    </location>
</feature>
<feature type="coiled-coil region" evidence="12">
    <location>
        <begin position="391"/>
        <end position="425"/>
    </location>
</feature>
<proteinExistence type="inferred from homology"/>
<dbReference type="GO" id="GO:0051383">
    <property type="term" value="P:kinetochore organization"/>
    <property type="evidence" value="ECO:0007669"/>
    <property type="project" value="TreeGrafter"/>
</dbReference>
<dbReference type="GO" id="GO:0045132">
    <property type="term" value="P:meiotic chromosome segregation"/>
    <property type="evidence" value="ECO:0007669"/>
    <property type="project" value="TreeGrafter"/>
</dbReference>
<dbReference type="InterPro" id="IPR038275">
    <property type="entry name" value="Nuf2_N_sf"/>
</dbReference>
<feature type="coiled-coil region" evidence="12">
    <location>
        <begin position="145"/>
        <end position="172"/>
    </location>
</feature>
<dbReference type="Proteomes" id="UP000812440">
    <property type="component" value="Chromosome 4"/>
</dbReference>
<keyword evidence="4" id="KW-0158">Chromosome</keyword>
<comment type="subcellular location">
    <subcellularLocation>
        <location evidence="2">Chromosome</location>
        <location evidence="2">Centromere</location>
        <location evidence="2">Kinetochore</location>
    </subcellularLocation>
    <subcellularLocation>
        <location evidence="1">Nucleus</location>
    </subcellularLocation>
</comment>
<reference evidence="15" key="1">
    <citation type="thesis" date="2020" institute="ProQuest LLC" country="789 East Eisenhower Parkway, Ann Arbor, MI, USA">
        <title>Comparative Genomics and Chromosome Evolution.</title>
        <authorList>
            <person name="Mudd A.B."/>
        </authorList>
    </citation>
    <scope>NUCLEOTIDE SEQUENCE</scope>
    <source>
        <strain evidence="15">Female2</strain>
        <tissue evidence="15">Blood</tissue>
    </source>
</reference>
<dbReference type="OrthoDB" id="8194677at2759"/>
<dbReference type="EMBL" id="JAACNH010000007">
    <property type="protein sequence ID" value="KAG8436641.1"/>
    <property type="molecule type" value="Genomic_DNA"/>
</dbReference>
<evidence type="ECO:0000256" key="4">
    <source>
        <dbReference type="ARBA" id="ARBA00022454"/>
    </source>
</evidence>
<keyword evidence="7" id="KW-0995">Kinetochore</keyword>
<evidence type="ECO:0000313" key="16">
    <source>
        <dbReference type="Proteomes" id="UP000812440"/>
    </source>
</evidence>
<comment type="caution">
    <text evidence="15">The sequence shown here is derived from an EMBL/GenBank/DDBJ whole genome shotgun (WGS) entry which is preliminary data.</text>
</comment>
<keyword evidence="8 12" id="KW-0175">Coiled coil</keyword>
<evidence type="ECO:0000256" key="10">
    <source>
        <dbReference type="ARBA" id="ARBA00023306"/>
    </source>
</evidence>
<evidence type="ECO:0000256" key="5">
    <source>
        <dbReference type="ARBA" id="ARBA00022618"/>
    </source>
</evidence>
<keyword evidence="6" id="KW-0498">Mitosis</keyword>
<evidence type="ECO:0000256" key="12">
    <source>
        <dbReference type="SAM" id="Coils"/>
    </source>
</evidence>
<gene>
    <name evidence="15" type="ORF">GDO86_007659</name>
</gene>
<keyword evidence="11" id="KW-0137">Centromere</keyword>
<dbReference type="EMBL" id="JAACNH010000007">
    <property type="protein sequence ID" value="KAG8436642.1"/>
    <property type="molecule type" value="Genomic_DNA"/>
</dbReference>
<dbReference type="Gene3D" id="1.10.418.60">
    <property type="entry name" value="Ncd80 complex, Nuf2 subunit"/>
    <property type="match status" value="1"/>
</dbReference>
<evidence type="ECO:0000256" key="3">
    <source>
        <dbReference type="ARBA" id="ARBA00005498"/>
    </source>
</evidence>
<evidence type="ECO:0000256" key="11">
    <source>
        <dbReference type="ARBA" id="ARBA00023328"/>
    </source>
</evidence>
<dbReference type="AlphaFoldDB" id="A0A8T2J1U6"/>
<feature type="region of interest" description="Disordered" evidence="13">
    <location>
        <begin position="239"/>
        <end position="267"/>
    </location>
</feature>
<feature type="compositionally biased region" description="Basic and acidic residues" evidence="13">
    <location>
        <begin position="248"/>
        <end position="267"/>
    </location>
</feature>
<evidence type="ECO:0000256" key="6">
    <source>
        <dbReference type="ARBA" id="ARBA00022776"/>
    </source>
</evidence>
<feature type="domain" description="Kinetochore protein Nuf2 N-terminal" evidence="14">
    <location>
        <begin position="4"/>
        <end position="144"/>
    </location>
</feature>
<dbReference type="Pfam" id="PF03800">
    <property type="entry name" value="Nuf2"/>
    <property type="match status" value="1"/>
</dbReference>
<dbReference type="PANTHER" id="PTHR21650:SF2">
    <property type="entry name" value="KINETOCHORE PROTEIN NUF2"/>
    <property type="match status" value="1"/>
</dbReference>
<dbReference type="GO" id="GO:0005634">
    <property type="term" value="C:nucleus"/>
    <property type="evidence" value="ECO:0007669"/>
    <property type="project" value="UniProtKB-SubCell"/>
</dbReference>
<keyword evidence="10" id="KW-0131">Cell cycle</keyword>
<organism evidence="15 16">
    <name type="scientific">Hymenochirus boettgeri</name>
    <name type="common">Congo dwarf clawed frog</name>
    <dbReference type="NCBI Taxonomy" id="247094"/>
    <lineage>
        <taxon>Eukaryota</taxon>
        <taxon>Metazoa</taxon>
        <taxon>Chordata</taxon>
        <taxon>Craniata</taxon>
        <taxon>Vertebrata</taxon>
        <taxon>Euteleostomi</taxon>
        <taxon>Amphibia</taxon>
        <taxon>Batrachia</taxon>
        <taxon>Anura</taxon>
        <taxon>Pipoidea</taxon>
        <taxon>Pipidae</taxon>
        <taxon>Pipinae</taxon>
        <taxon>Hymenochirus</taxon>
    </lineage>
</organism>
<evidence type="ECO:0000259" key="14">
    <source>
        <dbReference type="Pfam" id="PF03800"/>
    </source>
</evidence>
<evidence type="ECO:0000256" key="9">
    <source>
        <dbReference type="ARBA" id="ARBA00023242"/>
    </source>
</evidence>
<keyword evidence="16" id="KW-1185">Reference proteome</keyword>
<evidence type="ECO:0000256" key="1">
    <source>
        <dbReference type="ARBA" id="ARBA00004123"/>
    </source>
</evidence>
<keyword evidence="5" id="KW-0132">Cell division</keyword>
<evidence type="ECO:0000256" key="7">
    <source>
        <dbReference type="ARBA" id="ARBA00022838"/>
    </source>
</evidence>
<dbReference type="GO" id="GO:0044877">
    <property type="term" value="F:protein-containing complex binding"/>
    <property type="evidence" value="ECO:0007669"/>
    <property type="project" value="TreeGrafter"/>
</dbReference>
<evidence type="ECO:0000256" key="2">
    <source>
        <dbReference type="ARBA" id="ARBA00004629"/>
    </source>
</evidence>
<dbReference type="GO" id="GO:0007052">
    <property type="term" value="P:mitotic spindle organization"/>
    <property type="evidence" value="ECO:0007669"/>
    <property type="project" value="TreeGrafter"/>
</dbReference>
<accession>A0A8T2J1U6</accession>
<sequence length="465" mass="55008">MEKMTFPIFSAPDLVNFFRQNILTGSEAKNFNKTDIYPNPKPEVVQKLYMRILQQVFNYGVEAFYMVPMNLDNQYPHLVEGFAPVANILKLMARFLPMCRVYDFHPSDILNPKGKRTLHLLSGIVNFLRFSISRKEVYMEYCLSYKSALETMRQLQKSNQEAEAKKEKLTTVPPEQQAEFKALSSEIHDLQQIISQEYRAKDVLFQDKIAQQKTNFAEKNKRLNEEKLAIATMKEEQERMKSQIVESPEQRQMKTERMKETVHRLKQTKQETSDKCDYYRDRVGLACMWQSDVQGYLKKLQGIEANIEIHRKIREEIRQSEEQVVNLNRELKSLANEDAQLKRIILQRKEKLAKLDIKNKKKQEDFNQQKQGIMEVCSHIQEKRQAVHGRISHVLQEIQQTNSKKDQLLEKMEAEKKKCQEVITDFRVALEKYHDSLQKASERCADRRREMIAELNRRLSRRHMS</sequence>
<name>A0A8T2J1U6_9PIPI</name>
<evidence type="ECO:0000313" key="15">
    <source>
        <dbReference type="EMBL" id="KAG8436641.1"/>
    </source>
</evidence>
<evidence type="ECO:0000256" key="13">
    <source>
        <dbReference type="SAM" id="MobiDB-lite"/>
    </source>
</evidence>
<dbReference type="GO" id="GO:0031262">
    <property type="term" value="C:Ndc80 complex"/>
    <property type="evidence" value="ECO:0007669"/>
    <property type="project" value="InterPro"/>
</dbReference>
<dbReference type="GO" id="GO:0051301">
    <property type="term" value="P:cell division"/>
    <property type="evidence" value="ECO:0007669"/>
    <property type="project" value="UniProtKB-KW"/>
</dbReference>
<evidence type="ECO:0000256" key="8">
    <source>
        <dbReference type="ARBA" id="ARBA00023054"/>
    </source>
</evidence>
<dbReference type="PANTHER" id="PTHR21650">
    <property type="entry name" value="MEMBRALIN/KINETOCHORE PROTEIN NUF2"/>
    <property type="match status" value="1"/>
</dbReference>
<protein>
    <recommendedName>
        <fullName evidence="14">Kinetochore protein Nuf2 N-terminal domain-containing protein</fullName>
    </recommendedName>
</protein>
<dbReference type="InterPro" id="IPR005549">
    <property type="entry name" value="Kinetochore_Nuf2_N"/>
</dbReference>